<dbReference type="Proteomes" id="UP000195569">
    <property type="component" value="Unassembled WGS sequence"/>
</dbReference>
<proteinExistence type="predicted"/>
<protein>
    <submittedName>
        <fullName evidence="2">Uncharacterized protein</fullName>
    </submittedName>
</protein>
<dbReference type="EMBL" id="CYGY02000021">
    <property type="protein sequence ID" value="SIT39329.1"/>
    <property type="molecule type" value="Genomic_DNA"/>
</dbReference>
<gene>
    <name evidence="2" type="ORF">BN2476_210145</name>
</gene>
<evidence type="ECO:0000313" key="2">
    <source>
        <dbReference type="EMBL" id="SIT39329.1"/>
    </source>
</evidence>
<keyword evidence="3" id="KW-1185">Reference proteome</keyword>
<reference evidence="2" key="1">
    <citation type="submission" date="2016-12" db="EMBL/GenBank/DDBJ databases">
        <authorList>
            <person name="Moulin L."/>
        </authorList>
    </citation>
    <scope>NUCLEOTIDE SEQUENCE [LARGE SCALE GENOMIC DNA]</scope>
    <source>
        <strain evidence="2">STM 7183</strain>
    </source>
</reference>
<feature type="region of interest" description="Disordered" evidence="1">
    <location>
        <begin position="94"/>
        <end position="113"/>
    </location>
</feature>
<feature type="region of interest" description="Disordered" evidence="1">
    <location>
        <begin position="1"/>
        <end position="20"/>
    </location>
</feature>
<dbReference type="AlphaFoldDB" id="A0A1N7RW41"/>
<name>A0A1N7RW41_9BURK</name>
<comment type="caution">
    <text evidence="2">The sequence shown here is derived from an EMBL/GenBank/DDBJ whole genome shotgun (WGS) entry which is preliminary data.</text>
</comment>
<evidence type="ECO:0000313" key="3">
    <source>
        <dbReference type="Proteomes" id="UP000195569"/>
    </source>
</evidence>
<sequence length="127" mass="14043">MLSCASGFSCPKRGEEGASPKSVIPAVNGYARLTRLTRPFTHLRYRGAAAEEALAESLAARDRRVALAAPWERWSRKPSARLSVQGALRNVRFPSAEPLTRRASDPASAQPHQIHLYPGCRRRRTAH</sequence>
<evidence type="ECO:0000256" key="1">
    <source>
        <dbReference type="SAM" id="MobiDB-lite"/>
    </source>
</evidence>
<accession>A0A1N7RW41</accession>
<organism evidence="2 3">
    <name type="scientific">Paraburkholderia piptadeniae</name>
    <dbReference type="NCBI Taxonomy" id="1701573"/>
    <lineage>
        <taxon>Bacteria</taxon>
        <taxon>Pseudomonadati</taxon>
        <taxon>Pseudomonadota</taxon>
        <taxon>Betaproteobacteria</taxon>
        <taxon>Burkholderiales</taxon>
        <taxon>Burkholderiaceae</taxon>
        <taxon>Paraburkholderia</taxon>
    </lineage>
</organism>